<dbReference type="EMBL" id="JAACJJ010000030">
    <property type="protein sequence ID" value="KAF5318566.1"/>
    <property type="molecule type" value="Genomic_DNA"/>
</dbReference>
<evidence type="ECO:0000259" key="7">
    <source>
        <dbReference type="Pfam" id="PF01103"/>
    </source>
</evidence>
<gene>
    <name evidence="8" type="ORF">D9619_010794</name>
</gene>
<evidence type="ECO:0000256" key="1">
    <source>
        <dbReference type="ARBA" id="ARBA00004374"/>
    </source>
</evidence>
<dbReference type="GO" id="GO:0045040">
    <property type="term" value="P:protein insertion into mitochondrial outer membrane"/>
    <property type="evidence" value="ECO:0007669"/>
    <property type="project" value="TreeGrafter"/>
</dbReference>
<dbReference type="AlphaFoldDB" id="A0A8H5EZY5"/>
<name>A0A8H5EZY5_9AGAR</name>
<evidence type="ECO:0000256" key="2">
    <source>
        <dbReference type="ARBA" id="ARBA00010913"/>
    </source>
</evidence>
<comment type="caution">
    <text evidence="8">The sequence shown here is derived from an EMBL/GenBank/DDBJ whole genome shotgun (WGS) entry which is preliminary data.</text>
</comment>
<evidence type="ECO:0000256" key="5">
    <source>
        <dbReference type="ARBA" id="ARBA00023136"/>
    </source>
</evidence>
<keyword evidence="4" id="KW-0812">Transmembrane</keyword>
<feature type="domain" description="Bacterial surface antigen (D15)" evidence="7">
    <location>
        <begin position="169"/>
        <end position="504"/>
    </location>
</feature>
<comment type="subcellular location">
    <subcellularLocation>
        <location evidence="1">Mitochondrion outer membrane</location>
        <topology evidence="1">Multi-pass membrane protein</topology>
    </subcellularLocation>
</comment>
<dbReference type="GO" id="GO:0005741">
    <property type="term" value="C:mitochondrial outer membrane"/>
    <property type="evidence" value="ECO:0007669"/>
    <property type="project" value="UniProtKB-SubCell"/>
</dbReference>
<keyword evidence="3" id="KW-1134">Transmembrane beta strand</keyword>
<evidence type="ECO:0000256" key="4">
    <source>
        <dbReference type="ARBA" id="ARBA00022692"/>
    </source>
</evidence>
<evidence type="ECO:0000313" key="8">
    <source>
        <dbReference type="EMBL" id="KAF5318566.1"/>
    </source>
</evidence>
<dbReference type="Pfam" id="PF01103">
    <property type="entry name" value="Omp85"/>
    <property type="match status" value="1"/>
</dbReference>
<comment type="similarity">
    <text evidence="2">Belongs to the SAM50/omp85 family.</text>
</comment>
<dbReference type="InterPro" id="IPR000184">
    <property type="entry name" value="Bac_surfAg_D15"/>
</dbReference>
<proteinExistence type="inferred from homology"/>
<reference evidence="8 9" key="1">
    <citation type="journal article" date="2020" name="ISME J.">
        <title>Uncovering the hidden diversity of litter-decomposition mechanisms in mushroom-forming fungi.</title>
        <authorList>
            <person name="Floudas D."/>
            <person name="Bentzer J."/>
            <person name="Ahren D."/>
            <person name="Johansson T."/>
            <person name="Persson P."/>
            <person name="Tunlid A."/>
        </authorList>
    </citation>
    <scope>NUCLEOTIDE SEQUENCE [LARGE SCALE GENOMIC DNA]</scope>
    <source>
        <strain evidence="8 9">CBS 101986</strain>
    </source>
</reference>
<dbReference type="PANTHER" id="PTHR12815">
    <property type="entry name" value="SORTING AND ASSEMBLY MACHINERY SAMM50 PROTEIN FAMILY MEMBER"/>
    <property type="match status" value="1"/>
</dbReference>
<dbReference type="OrthoDB" id="1724197at2759"/>
<protein>
    <recommendedName>
        <fullName evidence="7">Bacterial surface antigen (D15) domain-containing protein</fullName>
    </recommendedName>
</protein>
<dbReference type="PANTHER" id="PTHR12815:SF18">
    <property type="entry name" value="SORTING AND ASSEMBLY MACHINERY COMPONENT 50 HOMOLOG"/>
    <property type="match status" value="1"/>
</dbReference>
<accession>A0A8H5EZY5</accession>
<dbReference type="Proteomes" id="UP000567179">
    <property type="component" value="Unassembled WGS sequence"/>
</dbReference>
<feature type="region of interest" description="Disordered" evidence="6">
    <location>
        <begin position="1"/>
        <end position="22"/>
    </location>
</feature>
<evidence type="ECO:0000256" key="6">
    <source>
        <dbReference type="SAM" id="MobiDB-lite"/>
    </source>
</evidence>
<evidence type="ECO:0000313" key="9">
    <source>
        <dbReference type="Proteomes" id="UP000567179"/>
    </source>
</evidence>
<keyword evidence="9" id="KW-1185">Reference proteome</keyword>
<dbReference type="Gene3D" id="2.40.160.50">
    <property type="entry name" value="membrane protein fhac: a member of the omp85/tpsb transporter family"/>
    <property type="match status" value="1"/>
</dbReference>
<keyword evidence="5" id="KW-0472">Membrane</keyword>
<dbReference type="InterPro" id="IPR039910">
    <property type="entry name" value="D15-like"/>
</dbReference>
<sequence>MDEYLRRPLHNSSSPRDKEPKELDKLVKWQQERMERRLRGEYESAIMHLSEVINDNIKSRVNISSVRVEGAPNTRRSFLAGIIDPAVSSCETLEDALHATRRISHSLQKTDIFSSIEASIDRPKDNAFAQTGDVDLVFKTRERGRWFVSSSTEVGNNEGTASASARIRNVFGGAETFTANMSLGTKTKRAFTASLVSPLTPKMKEFAEVQVYGMERDLTQHASCFEGLRGMKAVLRTGQPSWGAHELAYDAVARHIASLTPTASIRSDLDFKPYPYTYLLTRRSSIRNAAGPSFKSAVSYNFVLDTRDDRVYPSRGSYFKLATELAGAGPLRGDSRHIKGELEAGAGRRVVEGVALNLTARAGLLYGLNGSQTKFSDRFQLGGPTNVRSFRMNGMGPRDGDDSIGGDLYYSTGFSLVSHIPSKPEWPVKTHLWVNAGRLDSINQDKPLKETIREALLRPAFSAGMGLIYQFNPVRVEVNFGVPLAASSSDAMRRGIQVGMGLEFL</sequence>
<evidence type="ECO:0000256" key="3">
    <source>
        <dbReference type="ARBA" id="ARBA00022452"/>
    </source>
</evidence>
<organism evidence="8 9">
    <name type="scientific">Psilocybe cf. subviscida</name>
    <dbReference type="NCBI Taxonomy" id="2480587"/>
    <lineage>
        <taxon>Eukaryota</taxon>
        <taxon>Fungi</taxon>
        <taxon>Dikarya</taxon>
        <taxon>Basidiomycota</taxon>
        <taxon>Agaricomycotina</taxon>
        <taxon>Agaricomycetes</taxon>
        <taxon>Agaricomycetidae</taxon>
        <taxon>Agaricales</taxon>
        <taxon>Agaricineae</taxon>
        <taxon>Strophariaceae</taxon>
        <taxon>Psilocybe</taxon>
    </lineage>
</organism>